<evidence type="ECO:0000259" key="8">
    <source>
        <dbReference type="Pfam" id="PF07732"/>
    </source>
</evidence>
<protein>
    <submittedName>
        <fullName evidence="10">Uncharacterized protein LOC113399849</fullName>
    </submittedName>
</protein>
<evidence type="ECO:0000259" key="7">
    <source>
        <dbReference type="Pfam" id="PF07731"/>
    </source>
</evidence>
<accession>A0A8B8ICW4</accession>
<dbReference type="GO" id="GO:0016491">
    <property type="term" value="F:oxidoreductase activity"/>
    <property type="evidence" value="ECO:0007669"/>
    <property type="project" value="UniProtKB-KW"/>
</dbReference>
<evidence type="ECO:0000256" key="5">
    <source>
        <dbReference type="SAM" id="SignalP"/>
    </source>
</evidence>
<evidence type="ECO:0000256" key="1">
    <source>
        <dbReference type="ARBA" id="ARBA00010609"/>
    </source>
</evidence>
<keyword evidence="9" id="KW-1185">Reference proteome</keyword>
<dbReference type="InterPro" id="IPR045087">
    <property type="entry name" value="Cu-oxidase_fam"/>
</dbReference>
<feature type="chain" id="PRO_5047200729" evidence="5">
    <location>
        <begin position="21"/>
        <end position="593"/>
    </location>
</feature>
<evidence type="ECO:0000256" key="2">
    <source>
        <dbReference type="ARBA" id="ARBA00022723"/>
    </source>
</evidence>
<dbReference type="GeneID" id="113399849"/>
<dbReference type="GO" id="GO:0005886">
    <property type="term" value="C:plasma membrane"/>
    <property type="evidence" value="ECO:0007669"/>
    <property type="project" value="TreeGrafter"/>
</dbReference>
<dbReference type="RefSeq" id="XP_026494890.2">
    <property type="nucleotide sequence ID" value="XM_026639105.2"/>
</dbReference>
<dbReference type="Proteomes" id="UP001652626">
    <property type="component" value="Chromosome 8"/>
</dbReference>
<name>A0A8B8ICW4_VANTA</name>
<feature type="signal peptide" evidence="5">
    <location>
        <begin position="1"/>
        <end position="20"/>
    </location>
</feature>
<dbReference type="SUPFAM" id="SSF49503">
    <property type="entry name" value="Cupredoxins"/>
    <property type="match status" value="3"/>
</dbReference>
<keyword evidence="3" id="KW-0560">Oxidoreductase</keyword>
<dbReference type="GO" id="GO:0005507">
    <property type="term" value="F:copper ion binding"/>
    <property type="evidence" value="ECO:0007669"/>
    <property type="project" value="InterPro"/>
</dbReference>
<sequence length="593" mass="65969">MRLLILSLFIIANVSNNSKASLESFLPSNDNIFLTDTTKSSDKSCNRPCKFNVKPRRCHYDFEISPAFGEDERPALTVNGQTPGPSIHVCLHDIIVVKVKNKIPSQDITMHWHGIEQKGTPYMDGVPMITQCPISYGSVYEYAFAASAPGTFFYHSDSVLHQSDGVYGALIVEQPQPLEPHAALYDYDRSDEHTLLIGARFPELLTAKLEDTNQIRPDGILINGHEVSTKIFVIPGYGYRLRLVNAIALECPLVIHVYRHVMTVIATDGKSVQPATATAVKLYPGERMDVVIRADQQTGGYWIDVTGEGDCEGLKAQAMLLYSGFNYTSMLTEEPNADTDSGLETRDTISSQHLQSHRDVPSVSSVKSIYLGIDKTYPKFKDSDIDFRYISDAVPKKPFIPAVLSSLDNVLQINGKNFLYPNAPYLLKPRDVRPDTVCLVGEEKSNKQPQCLMVLNAKLNEVVELVLANEGLRHNDSYTFHMHGYGLQVVTTWRSPDNKPINRAEVQRLERDGKITRNLKNPPVKDTFMVPNKGLTVVRFTPTVGGSWLLECRSCSFSLPVAIIISVPLSIPKLVLDSLPSCGNYRPADVLLN</sequence>
<keyword evidence="2" id="KW-0479">Metal-binding</keyword>
<dbReference type="InterPro" id="IPR011706">
    <property type="entry name" value="Cu-oxidase_C"/>
</dbReference>
<feature type="domain" description="Plastocyanin-like" evidence="8">
    <location>
        <begin position="71"/>
        <end position="176"/>
    </location>
</feature>
<dbReference type="Gene3D" id="2.60.40.420">
    <property type="entry name" value="Cupredoxins - blue copper proteins"/>
    <property type="match status" value="3"/>
</dbReference>
<proteinExistence type="inferred from homology"/>
<dbReference type="OMA" id="QCPISYG"/>
<dbReference type="InterPro" id="IPR001117">
    <property type="entry name" value="Cu-oxidase_2nd"/>
</dbReference>
<reference evidence="10" key="1">
    <citation type="submission" date="2025-08" db="UniProtKB">
        <authorList>
            <consortium name="RefSeq"/>
        </authorList>
    </citation>
    <scope>IDENTIFICATION</scope>
    <source>
        <tissue evidence="10">Whole body</tissue>
    </source>
</reference>
<dbReference type="Pfam" id="PF07731">
    <property type="entry name" value="Cu-oxidase_2"/>
    <property type="match status" value="1"/>
</dbReference>
<dbReference type="PANTHER" id="PTHR11709">
    <property type="entry name" value="MULTI-COPPER OXIDASE"/>
    <property type="match status" value="1"/>
</dbReference>
<dbReference type="InterPro" id="IPR011707">
    <property type="entry name" value="Cu-oxidase-like_N"/>
</dbReference>
<dbReference type="OrthoDB" id="2121828at2759"/>
<keyword evidence="4" id="KW-0186">Copper</keyword>
<organism evidence="9 10">
    <name type="scientific">Vanessa tameamea</name>
    <name type="common">Kamehameha butterfly</name>
    <dbReference type="NCBI Taxonomy" id="334116"/>
    <lineage>
        <taxon>Eukaryota</taxon>
        <taxon>Metazoa</taxon>
        <taxon>Ecdysozoa</taxon>
        <taxon>Arthropoda</taxon>
        <taxon>Hexapoda</taxon>
        <taxon>Insecta</taxon>
        <taxon>Pterygota</taxon>
        <taxon>Neoptera</taxon>
        <taxon>Endopterygota</taxon>
        <taxon>Lepidoptera</taxon>
        <taxon>Glossata</taxon>
        <taxon>Ditrysia</taxon>
        <taxon>Papilionoidea</taxon>
        <taxon>Nymphalidae</taxon>
        <taxon>Nymphalinae</taxon>
        <taxon>Vanessa</taxon>
    </lineage>
</organism>
<feature type="domain" description="Plastocyanin-like" evidence="7">
    <location>
        <begin position="439"/>
        <end position="552"/>
    </location>
</feature>
<dbReference type="CDD" id="cd13858">
    <property type="entry name" value="CuRO_1_tcLCC2_insect_like"/>
    <property type="match status" value="1"/>
</dbReference>
<evidence type="ECO:0000256" key="4">
    <source>
        <dbReference type="ARBA" id="ARBA00023008"/>
    </source>
</evidence>
<dbReference type="GO" id="GO:0006826">
    <property type="term" value="P:iron ion transport"/>
    <property type="evidence" value="ECO:0007669"/>
    <property type="project" value="TreeGrafter"/>
</dbReference>
<dbReference type="Pfam" id="PF07732">
    <property type="entry name" value="Cu-oxidase_3"/>
    <property type="match status" value="1"/>
</dbReference>
<dbReference type="AlphaFoldDB" id="A0A8B8ICW4"/>
<evidence type="ECO:0000313" key="9">
    <source>
        <dbReference type="Proteomes" id="UP001652626"/>
    </source>
</evidence>
<keyword evidence="5" id="KW-0732">Signal</keyword>
<dbReference type="InterPro" id="IPR008972">
    <property type="entry name" value="Cupredoxin"/>
</dbReference>
<dbReference type="Pfam" id="PF00394">
    <property type="entry name" value="Cu-oxidase"/>
    <property type="match status" value="1"/>
</dbReference>
<comment type="similarity">
    <text evidence="1">Belongs to the multicopper oxidase family.</text>
</comment>
<evidence type="ECO:0000256" key="3">
    <source>
        <dbReference type="ARBA" id="ARBA00023002"/>
    </source>
</evidence>
<evidence type="ECO:0000313" key="10">
    <source>
        <dbReference type="RefSeq" id="XP_026494890.2"/>
    </source>
</evidence>
<feature type="domain" description="Plastocyanin-like" evidence="6">
    <location>
        <begin position="214"/>
        <end position="310"/>
    </location>
</feature>
<dbReference type="PANTHER" id="PTHR11709:SF394">
    <property type="entry name" value="FI03373P-RELATED"/>
    <property type="match status" value="1"/>
</dbReference>
<evidence type="ECO:0000259" key="6">
    <source>
        <dbReference type="Pfam" id="PF00394"/>
    </source>
</evidence>
<gene>
    <name evidence="10" type="primary">LOC113399849</name>
</gene>